<dbReference type="GO" id="GO:0005506">
    <property type="term" value="F:iron ion binding"/>
    <property type="evidence" value="ECO:0007669"/>
    <property type="project" value="InterPro"/>
</dbReference>
<evidence type="ECO:0000256" key="13">
    <source>
        <dbReference type="ARBA" id="ARBA00030600"/>
    </source>
</evidence>
<organism evidence="15">
    <name type="scientific">uncultured bacterium Ad_144_C12_contig1</name>
    <dbReference type="NCBI Taxonomy" id="1489308"/>
    <lineage>
        <taxon>Bacteria</taxon>
        <taxon>environmental samples</taxon>
    </lineage>
</organism>
<evidence type="ECO:0000256" key="11">
    <source>
        <dbReference type="ARBA" id="ARBA00023239"/>
    </source>
</evidence>
<evidence type="ECO:0000256" key="6">
    <source>
        <dbReference type="ARBA" id="ARBA00015130"/>
    </source>
</evidence>
<evidence type="ECO:0000256" key="1">
    <source>
        <dbReference type="ARBA" id="ARBA00000297"/>
    </source>
</evidence>
<evidence type="ECO:0000256" key="5">
    <source>
        <dbReference type="ARBA" id="ARBA00012240"/>
    </source>
</evidence>
<evidence type="ECO:0000256" key="10">
    <source>
        <dbReference type="ARBA" id="ARBA00023004"/>
    </source>
</evidence>
<comment type="subunit">
    <text evidence="4">Homodimer.</text>
</comment>
<dbReference type="NCBIfam" id="NF002604">
    <property type="entry name" value="PRK02260.1-4"/>
    <property type="match status" value="1"/>
</dbReference>
<comment type="function">
    <text evidence="12">Involved in the synthesis of autoinducer 2 (AI-2) which is secreted by bacteria and is used to communicate both the cell density and the metabolic potential of the environment. The regulation of gene expression in response to changes in cell density is called quorum sensing. Catalyzes the transformation of S-ribosylhomocysteine (RHC) to homocysteine (HC) and 4,5-dihydroxy-2,3-pentadione (DPD).</text>
</comment>
<dbReference type="PRINTS" id="PR01487">
    <property type="entry name" value="LUXSPROTEIN"/>
</dbReference>
<keyword evidence="9" id="KW-0071">Autoinducer synthesis</keyword>
<dbReference type="AlphaFoldDB" id="A0A0B4N0M0"/>
<keyword evidence="10" id="KW-0408">Iron</keyword>
<dbReference type="Pfam" id="PF02664">
    <property type="entry name" value="LuxS"/>
    <property type="match status" value="1"/>
</dbReference>
<proteinExistence type="inferred from homology"/>
<evidence type="ECO:0000256" key="4">
    <source>
        <dbReference type="ARBA" id="ARBA00011738"/>
    </source>
</evidence>
<comment type="catalytic activity">
    <reaction evidence="1">
        <text>S-(5-deoxy-D-ribos-5-yl)-L-homocysteine = (S)-4,5-dihydroxypentane-2,3-dione + L-homocysteine</text>
        <dbReference type="Rhea" id="RHEA:17753"/>
        <dbReference type="ChEBI" id="CHEBI:29484"/>
        <dbReference type="ChEBI" id="CHEBI:58195"/>
        <dbReference type="ChEBI" id="CHEBI:58199"/>
        <dbReference type="EC" id="4.4.1.21"/>
    </reaction>
</comment>
<accession>A0A0B4N0M0</accession>
<dbReference type="InterPro" id="IPR011249">
    <property type="entry name" value="Metalloenz_LuxS/M16"/>
</dbReference>
<evidence type="ECO:0000256" key="8">
    <source>
        <dbReference type="ARBA" id="ARBA00022723"/>
    </source>
</evidence>
<keyword evidence="7" id="KW-0673">Quorum sensing</keyword>
<evidence type="ECO:0000313" key="15">
    <source>
        <dbReference type="EMBL" id="AIF26200.1"/>
    </source>
</evidence>
<dbReference type="SUPFAM" id="SSF63411">
    <property type="entry name" value="LuxS/MPP-like metallohydrolase"/>
    <property type="match status" value="1"/>
</dbReference>
<name>A0A0B4N0M0_9BACT</name>
<keyword evidence="8" id="KW-0479">Metal-binding</keyword>
<dbReference type="EC" id="4.4.1.21" evidence="5"/>
<sequence>MSIACENIFSAPPPGKVRDNSGKFRYNGKNIPGRHAPPAEAEMDQIASFQVNHSLLGPGIYVSRRDGGEKNPVTTFDLRVTRPNREPAMDMAAVHTIEHLGATYLRNSPRKDEVIYFGPMGCRTGFYLVMFGRLDSESILPLIRETFAFVASFEGEIPGARPAECGNYREHNLTNAQYYARMYLRALEHPCLVYPD</sequence>
<dbReference type="Gene3D" id="3.30.1360.80">
    <property type="entry name" value="S-ribosylhomocysteinase (LuxS)"/>
    <property type="match status" value="1"/>
</dbReference>
<dbReference type="PANTHER" id="PTHR35799">
    <property type="entry name" value="S-RIBOSYLHOMOCYSTEINE LYASE"/>
    <property type="match status" value="1"/>
</dbReference>
<evidence type="ECO:0000256" key="12">
    <source>
        <dbReference type="ARBA" id="ARBA00024654"/>
    </source>
</evidence>
<evidence type="ECO:0000256" key="14">
    <source>
        <dbReference type="ARBA" id="ARBA00031777"/>
    </source>
</evidence>
<keyword evidence="11" id="KW-0456">Lyase</keyword>
<evidence type="ECO:0000256" key="3">
    <source>
        <dbReference type="ARBA" id="ARBA00007311"/>
    </source>
</evidence>
<evidence type="ECO:0000256" key="7">
    <source>
        <dbReference type="ARBA" id="ARBA00022654"/>
    </source>
</evidence>
<evidence type="ECO:0000256" key="9">
    <source>
        <dbReference type="ARBA" id="ARBA00022929"/>
    </source>
</evidence>
<dbReference type="PANTHER" id="PTHR35799:SF1">
    <property type="entry name" value="S-RIBOSYLHOMOCYSTEINE LYASE"/>
    <property type="match status" value="1"/>
</dbReference>
<dbReference type="InterPro" id="IPR003815">
    <property type="entry name" value="S-ribosylhomocysteinase"/>
</dbReference>
<dbReference type="InterPro" id="IPR037005">
    <property type="entry name" value="LuxS_sf"/>
</dbReference>
<reference evidence="15" key="1">
    <citation type="submission" date="2014-03" db="EMBL/GenBank/DDBJ databases">
        <title>A sequence of cellulolytic fosmid clone of goat rumen metagenome.</title>
        <authorList>
            <person name="Lee K.-T."/>
            <person name="Kim J.-Y."/>
            <person name="Kim Y.-J."/>
            <person name="Ahn J.-H."/>
            <person name="Park M.-N."/>
            <person name="Kim J.-H."/>
            <person name="Kim T.-H."/>
        </authorList>
    </citation>
    <scope>NUCLEOTIDE SEQUENCE</scope>
</reference>
<evidence type="ECO:0000256" key="2">
    <source>
        <dbReference type="ARBA" id="ARBA00001962"/>
    </source>
</evidence>
<dbReference type="GO" id="GO:0009372">
    <property type="term" value="P:quorum sensing"/>
    <property type="evidence" value="ECO:0007669"/>
    <property type="project" value="UniProtKB-KW"/>
</dbReference>
<dbReference type="GO" id="GO:0043768">
    <property type="term" value="F:S-ribosylhomocysteine lyase activity"/>
    <property type="evidence" value="ECO:0007669"/>
    <property type="project" value="UniProtKB-EC"/>
</dbReference>
<protein>
    <recommendedName>
        <fullName evidence="6">S-ribosylhomocysteine lyase</fullName>
        <ecNumber evidence="5">4.4.1.21</ecNumber>
    </recommendedName>
    <alternativeName>
        <fullName evidence="13">AI-2 synthesis protein</fullName>
    </alternativeName>
    <alternativeName>
        <fullName evidence="14">Autoinducer-2 production protein LuxS</fullName>
    </alternativeName>
</protein>
<dbReference type="EMBL" id="KJ631400">
    <property type="protein sequence ID" value="AIF26200.1"/>
    <property type="molecule type" value="Genomic_DNA"/>
</dbReference>
<comment type="similarity">
    <text evidence="3">Belongs to the LuxS family.</text>
</comment>
<comment type="cofactor">
    <cofactor evidence="2">
        <name>Fe cation</name>
        <dbReference type="ChEBI" id="CHEBI:24875"/>
    </cofactor>
</comment>